<organism evidence="1 2">
    <name type="scientific">Portunus trituberculatus</name>
    <name type="common">Swimming crab</name>
    <name type="synonym">Neptunus trituberculatus</name>
    <dbReference type="NCBI Taxonomy" id="210409"/>
    <lineage>
        <taxon>Eukaryota</taxon>
        <taxon>Metazoa</taxon>
        <taxon>Ecdysozoa</taxon>
        <taxon>Arthropoda</taxon>
        <taxon>Crustacea</taxon>
        <taxon>Multicrustacea</taxon>
        <taxon>Malacostraca</taxon>
        <taxon>Eumalacostraca</taxon>
        <taxon>Eucarida</taxon>
        <taxon>Decapoda</taxon>
        <taxon>Pleocyemata</taxon>
        <taxon>Brachyura</taxon>
        <taxon>Eubrachyura</taxon>
        <taxon>Portunoidea</taxon>
        <taxon>Portunidae</taxon>
        <taxon>Portuninae</taxon>
        <taxon>Portunus</taxon>
    </lineage>
</organism>
<gene>
    <name evidence="1" type="ORF">E2C01_095816</name>
</gene>
<name>A0A5B7K014_PORTR</name>
<proteinExistence type="predicted"/>
<protein>
    <submittedName>
        <fullName evidence="1">Uncharacterized protein</fullName>
    </submittedName>
</protein>
<dbReference type="EMBL" id="VSRR010122522">
    <property type="protein sequence ID" value="MPD00350.1"/>
    <property type="molecule type" value="Genomic_DNA"/>
</dbReference>
<dbReference type="AlphaFoldDB" id="A0A5B7K014"/>
<comment type="caution">
    <text evidence="1">The sequence shown here is derived from an EMBL/GenBank/DDBJ whole genome shotgun (WGS) entry which is preliminary data.</text>
</comment>
<sequence length="42" mass="4762">MVVTSQWSRVEYREAVDRGARAGVLSSFGEQSSHKHTWKAAR</sequence>
<accession>A0A5B7K014</accession>
<keyword evidence="2" id="KW-1185">Reference proteome</keyword>
<dbReference type="Proteomes" id="UP000324222">
    <property type="component" value="Unassembled WGS sequence"/>
</dbReference>
<evidence type="ECO:0000313" key="1">
    <source>
        <dbReference type="EMBL" id="MPD00350.1"/>
    </source>
</evidence>
<reference evidence="1 2" key="1">
    <citation type="submission" date="2019-05" db="EMBL/GenBank/DDBJ databases">
        <title>Another draft genome of Portunus trituberculatus and its Hox gene families provides insights of decapod evolution.</title>
        <authorList>
            <person name="Jeong J.-H."/>
            <person name="Song I."/>
            <person name="Kim S."/>
            <person name="Choi T."/>
            <person name="Kim D."/>
            <person name="Ryu S."/>
            <person name="Kim W."/>
        </authorList>
    </citation>
    <scope>NUCLEOTIDE SEQUENCE [LARGE SCALE GENOMIC DNA]</scope>
    <source>
        <tissue evidence="1">Muscle</tissue>
    </source>
</reference>
<evidence type="ECO:0000313" key="2">
    <source>
        <dbReference type="Proteomes" id="UP000324222"/>
    </source>
</evidence>